<dbReference type="RefSeq" id="WP_348713060.1">
    <property type="nucleotide sequence ID" value="NZ_CAXIXY010000006.1"/>
</dbReference>
<accession>A0ABM9P4P2</accession>
<organism evidence="3 4">
    <name type="scientific">Tenacibaculum platacis</name>
    <dbReference type="NCBI Taxonomy" id="3137852"/>
    <lineage>
        <taxon>Bacteria</taxon>
        <taxon>Pseudomonadati</taxon>
        <taxon>Bacteroidota</taxon>
        <taxon>Flavobacteriia</taxon>
        <taxon>Flavobacteriales</taxon>
        <taxon>Flavobacteriaceae</taxon>
        <taxon>Tenacibaculum</taxon>
    </lineage>
</organism>
<sequence>MKVKLNPSIEHHTLVAIVLMIWAFLFGILARPFEHGYMDLKIWLKVSAIFSIAFFASYFCIAILQNKIYNYIRKWSIVYEVCTYIILFFIYTLLTFYLYRSSLINGIYSFNEFFFEISINIIFIVTPIVIVARKYTLKLMVQTEEKNITIKGDNKLDVLKIKPSNLICISNAQNYVEIYYLEGEDLKTKLLRSSLKKLLTDFDFLIQVHRSHLINPDHFQSWKDSNTIELSKIELPVSKSYKNNVLHL</sequence>
<reference evidence="3 4" key="1">
    <citation type="submission" date="2024-05" db="EMBL/GenBank/DDBJ databases">
        <authorList>
            <person name="Duchaud E."/>
        </authorList>
    </citation>
    <scope>NUCLEOTIDE SEQUENCE [LARGE SCALE GENOMIC DNA]</scope>
    <source>
        <strain evidence="3">Ena-SAMPLE-TAB-13-05-2024-13:56:06:370-140302</strain>
    </source>
</reference>
<keyword evidence="3" id="KW-0808">Transferase</keyword>
<gene>
    <name evidence="3" type="ORF">T190607A01A_40131</name>
</gene>
<evidence type="ECO:0000313" key="3">
    <source>
        <dbReference type="EMBL" id="CAL2091031.1"/>
    </source>
</evidence>
<dbReference type="SMART" id="SM00850">
    <property type="entry name" value="LytTR"/>
    <property type="match status" value="1"/>
</dbReference>
<name>A0ABM9P4P2_9FLAO</name>
<dbReference type="Proteomes" id="UP001497416">
    <property type="component" value="Unassembled WGS sequence"/>
</dbReference>
<protein>
    <submittedName>
        <fullName evidence="3">Histidine kinase</fullName>
    </submittedName>
</protein>
<dbReference type="Pfam" id="PF04397">
    <property type="entry name" value="LytTR"/>
    <property type="match status" value="1"/>
</dbReference>
<dbReference type="EMBL" id="CAXIXY010000006">
    <property type="protein sequence ID" value="CAL2091031.1"/>
    <property type="molecule type" value="Genomic_DNA"/>
</dbReference>
<evidence type="ECO:0000313" key="4">
    <source>
        <dbReference type="Proteomes" id="UP001497416"/>
    </source>
</evidence>
<evidence type="ECO:0000259" key="2">
    <source>
        <dbReference type="SMART" id="SM00850"/>
    </source>
</evidence>
<feature type="transmembrane region" description="Helical" evidence="1">
    <location>
        <begin position="42"/>
        <end position="64"/>
    </location>
</feature>
<proteinExistence type="predicted"/>
<feature type="domain" description="HTH LytTR-type" evidence="2">
    <location>
        <begin position="156"/>
        <end position="247"/>
    </location>
</feature>
<feature type="transmembrane region" description="Helical" evidence="1">
    <location>
        <begin position="12"/>
        <end position="30"/>
    </location>
</feature>
<dbReference type="GO" id="GO:0016301">
    <property type="term" value="F:kinase activity"/>
    <property type="evidence" value="ECO:0007669"/>
    <property type="project" value="UniProtKB-KW"/>
</dbReference>
<dbReference type="Gene3D" id="2.40.50.1020">
    <property type="entry name" value="LytTr DNA-binding domain"/>
    <property type="match status" value="1"/>
</dbReference>
<feature type="transmembrane region" description="Helical" evidence="1">
    <location>
        <begin position="113"/>
        <end position="132"/>
    </location>
</feature>
<dbReference type="InterPro" id="IPR007492">
    <property type="entry name" value="LytTR_DNA-bd_dom"/>
</dbReference>
<keyword evidence="3" id="KW-0418">Kinase</keyword>
<keyword evidence="1" id="KW-1133">Transmembrane helix</keyword>
<comment type="caution">
    <text evidence="3">The sequence shown here is derived from an EMBL/GenBank/DDBJ whole genome shotgun (WGS) entry which is preliminary data.</text>
</comment>
<evidence type="ECO:0000256" key="1">
    <source>
        <dbReference type="SAM" id="Phobius"/>
    </source>
</evidence>
<feature type="transmembrane region" description="Helical" evidence="1">
    <location>
        <begin position="76"/>
        <end position="98"/>
    </location>
</feature>
<keyword evidence="1" id="KW-0472">Membrane</keyword>
<keyword evidence="4" id="KW-1185">Reference proteome</keyword>
<keyword evidence="1" id="KW-0812">Transmembrane</keyword>